<dbReference type="InterPro" id="IPR036397">
    <property type="entry name" value="RNaseH_sf"/>
</dbReference>
<dbReference type="GO" id="GO:0046872">
    <property type="term" value="F:metal ion binding"/>
    <property type="evidence" value="ECO:0007669"/>
    <property type="project" value="UniProtKB-KW"/>
</dbReference>
<dbReference type="GO" id="GO:0003676">
    <property type="term" value="F:nucleic acid binding"/>
    <property type="evidence" value="ECO:0007669"/>
    <property type="project" value="InterPro"/>
</dbReference>
<keyword evidence="7" id="KW-0233">DNA recombination</keyword>
<organism evidence="9 10">
    <name type="scientific">Spiroplasma phoeniceum P40</name>
    <dbReference type="NCBI Taxonomy" id="1276259"/>
    <lineage>
        <taxon>Bacteria</taxon>
        <taxon>Bacillati</taxon>
        <taxon>Mycoplasmatota</taxon>
        <taxon>Mollicutes</taxon>
        <taxon>Entomoplasmatales</taxon>
        <taxon>Spiroplasmataceae</taxon>
        <taxon>Spiroplasma</taxon>
    </lineage>
</organism>
<dbReference type="PANTHER" id="PTHR42648:SF11">
    <property type="entry name" value="TRANSPOSON TY4-P GAG-POL POLYPROTEIN"/>
    <property type="match status" value="1"/>
</dbReference>
<reference evidence="10" key="1">
    <citation type="submission" date="2018-07" db="EMBL/GenBank/DDBJ databases">
        <title>Complete Genome Sequence of Spiroplasma phoeniceum.</title>
        <authorList>
            <person name="Davis R.E."/>
            <person name="Shao J.Y."/>
            <person name="Zhao Y."/>
            <person name="Silver A."/>
            <person name="Stump z."/>
            <person name="Gasparich G."/>
        </authorList>
    </citation>
    <scope>NUCLEOTIDE SEQUENCE [LARGE SCALE GENOMIC DNA]</scope>
    <source>
        <strain evidence="10">P40</strain>
    </source>
</reference>
<name>A0A345DRI5_9MOLU</name>
<dbReference type="Gene3D" id="3.30.420.10">
    <property type="entry name" value="Ribonuclease H-like superfamily/Ribonuclease H"/>
    <property type="match status" value="1"/>
</dbReference>
<keyword evidence="4" id="KW-0378">Hydrolase</keyword>
<accession>A0A345DRI5</accession>
<dbReference type="GO" id="GO:0004519">
    <property type="term" value="F:endonuclease activity"/>
    <property type="evidence" value="ECO:0007669"/>
    <property type="project" value="UniProtKB-KW"/>
</dbReference>
<dbReference type="InterPro" id="IPR012337">
    <property type="entry name" value="RNaseH-like_sf"/>
</dbReference>
<dbReference type="KEGG" id="sphh:SDAV_001884"/>
<feature type="domain" description="Integrase catalytic" evidence="8">
    <location>
        <begin position="175"/>
        <end position="354"/>
    </location>
</feature>
<dbReference type="RefSeq" id="WP_114565355.1">
    <property type="nucleotide sequence ID" value="NZ_CP031088.1"/>
</dbReference>
<keyword evidence="3" id="KW-0255">Endonuclease</keyword>
<protein>
    <submittedName>
        <fullName evidence="9">Transposase</fullName>
    </submittedName>
</protein>
<evidence type="ECO:0000256" key="6">
    <source>
        <dbReference type="ARBA" id="ARBA00022908"/>
    </source>
</evidence>
<dbReference type="InterPro" id="IPR001584">
    <property type="entry name" value="Integrase_cat-core"/>
</dbReference>
<keyword evidence="6" id="KW-0229">DNA integration</keyword>
<keyword evidence="10" id="KW-1185">Reference proteome</keyword>
<dbReference type="EMBL" id="CP031088">
    <property type="protein sequence ID" value="AXF96826.1"/>
    <property type="molecule type" value="Genomic_DNA"/>
</dbReference>
<gene>
    <name evidence="9" type="ORF">SDAV_001884</name>
</gene>
<dbReference type="Proteomes" id="UP000253689">
    <property type="component" value="Chromosome"/>
</dbReference>
<keyword evidence="1" id="KW-0540">Nuclease</keyword>
<evidence type="ECO:0000256" key="5">
    <source>
        <dbReference type="ARBA" id="ARBA00022842"/>
    </source>
</evidence>
<sequence>MITSIITENELYKLHRGFKKWYGQVAATKETNYIYNNLSNYFNLCHKYYLKTHSLNQLIKLFYKGKQTFYNWPNKIKKFLNNSYNFEWFKKHSTRPKTIHYIYNKSYKMKIAQMIKNYRENYGTGIYEFYNLTLANYFTYQNKPIRHNIKTLIKWDKTFNQYLLKSKRKKKIYKRYEMHELGHIQHDVKVLTKNMTGYKRDLYIFDYIDEKSRYAVAYVNESKTQEIAIKLFEKAYFEFMNVGIKIKRIRTDNGTEYIYNHRVNYAHHKSEFTKAVNKKGIVHQTTPVRSPQSNGKIERFHQNWNKFFEYLPWYLTNIDNVKKQIKILLDYYNNIRRHKSINLLTPAEAVLKFLKD</sequence>
<keyword evidence="2" id="KW-0479">Metal-binding</keyword>
<evidence type="ECO:0000256" key="4">
    <source>
        <dbReference type="ARBA" id="ARBA00022801"/>
    </source>
</evidence>
<evidence type="ECO:0000256" key="7">
    <source>
        <dbReference type="ARBA" id="ARBA00023172"/>
    </source>
</evidence>
<proteinExistence type="predicted"/>
<dbReference type="PROSITE" id="PS50994">
    <property type="entry name" value="INTEGRASE"/>
    <property type="match status" value="1"/>
</dbReference>
<dbReference type="InterPro" id="IPR039537">
    <property type="entry name" value="Retrotran_Ty1/copia-like"/>
</dbReference>
<dbReference type="GO" id="GO:0006310">
    <property type="term" value="P:DNA recombination"/>
    <property type="evidence" value="ECO:0007669"/>
    <property type="project" value="UniProtKB-KW"/>
</dbReference>
<evidence type="ECO:0000259" key="8">
    <source>
        <dbReference type="PROSITE" id="PS50994"/>
    </source>
</evidence>
<evidence type="ECO:0000313" key="10">
    <source>
        <dbReference type="Proteomes" id="UP000253689"/>
    </source>
</evidence>
<dbReference type="PANTHER" id="PTHR42648">
    <property type="entry name" value="TRANSPOSASE, PUTATIVE-RELATED"/>
    <property type="match status" value="1"/>
</dbReference>
<dbReference type="Pfam" id="PF13683">
    <property type="entry name" value="rve_3"/>
    <property type="match status" value="1"/>
</dbReference>
<dbReference type="AlphaFoldDB" id="A0A345DRI5"/>
<evidence type="ECO:0000256" key="1">
    <source>
        <dbReference type="ARBA" id="ARBA00022722"/>
    </source>
</evidence>
<keyword evidence="5" id="KW-0460">Magnesium</keyword>
<evidence type="ECO:0000313" key="9">
    <source>
        <dbReference type="EMBL" id="AXF96826.1"/>
    </source>
</evidence>
<evidence type="ECO:0000256" key="3">
    <source>
        <dbReference type="ARBA" id="ARBA00022759"/>
    </source>
</evidence>
<dbReference type="SUPFAM" id="SSF53098">
    <property type="entry name" value="Ribonuclease H-like"/>
    <property type="match status" value="1"/>
</dbReference>
<evidence type="ECO:0000256" key="2">
    <source>
        <dbReference type="ARBA" id="ARBA00022723"/>
    </source>
</evidence>
<dbReference type="GO" id="GO:0016787">
    <property type="term" value="F:hydrolase activity"/>
    <property type="evidence" value="ECO:0007669"/>
    <property type="project" value="UniProtKB-KW"/>
</dbReference>
<dbReference type="GO" id="GO:0015074">
    <property type="term" value="P:DNA integration"/>
    <property type="evidence" value="ECO:0007669"/>
    <property type="project" value="UniProtKB-KW"/>
</dbReference>